<protein>
    <submittedName>
        <fullName evidence="1">Uncharacterized protein</fullName>
    </submittedName>
</protein>
<evidence type="ECO:0000313" key="1">
    <source>
        <dbReference type="EMBL" id="KAJ8684708.1"/>
    </source>
</evidence>
<dbReference type="EMBL" id="CM056741">
    <property type="protein sequence ID" value="KAJ8684708.1"/>
    <property type="molecule type" value="Genomic_DNA"/>
</dbReference>
<reference evidence="1" key="1">
    <citation type="submission" date="2023-04" db="EMBL/GenBank/DDBJ databases">
        <title>A chromosome-level genome assembly of the parasitoid wasp Eretmocerus hayati.</title>
        <authorList>
            <person name="Zhong Y."/>
            <person name="Liu S."/>
            <person name="Liu Y."/>
        </authorList>
    </citation>
    <scope>NUCLEOTIDE SEQUENCE</scope>
    <source>
        <strain evidence="1">ZJU_SS_LIU_2023</strain>
    </source>
</reference>
<sequence>MPPKTVRSIKLSKKFQRISQFIKRGPKRFSLIDVRGINKKREYSDGDRGSVSSEPRNKFVIASSLNLPYDLYADNFAHEAANEDSPHAHTSSQPEPESIRDDEDANTNTSQSSQWSMLMDSIKKISENSTEKLVELRNEFMSERETVPQANTSTPEASKVHTQNWTPTRTTQPPNTLLFTPHTPIAQFSNHSFTFPTPSNQNASPKFTPQSLQNKSSIHLFPLTTHTAQDSNSTFIQQAQSSRHLSTLSTPTAHTAQNPNVRLTPQTPLAQPLNHSALFQTPTA</sequence>
<proteinExistence type="predicted"/>
<comment type="caution">
    <text evidence="1">The sequence shown here is derived from an EMBL/GenBank/DDBJ whole genome shotgun (WGS) entry which is preliminary data.</text>
</comment>
<dbReference type="Proteomes" id="UP001239111">
    <property type="component" value="Chromosome 1"/>
</dbReference>
<evidence type="ECO:0000313" key="2">
    <source>
        <dbReference type="Proteomes" id="UP001239111"/>
    </source>
</evidence>
<organism evidence="1 2">
    <name type="scientific">Eretmocerus hayati</name>
    <dbReference type="NCBI Taxonomy" id="131215"/>
    <lineage>
        <taxon>Eukaryota</taxon>
        <taxon>Metazoa</taxon>
        <taxon>Ecdysozoa</taxon>
        <taxon>Arthropoda</taxon>
        <taxon>Hexapoda</taxon>
        <taxon>Insecta</taxon>
        <taxon>Pterygota</taxon>
        <taxon>Neoptera</taxon>
        <taxon>Endopterygota</taxon>
        <taxon>Hymenoptera</taxon>
        <taxon>Apocrita</taxon>
        <taxon>Proctotrupomorpha</taxon>
        <taxon>Chalcidoidea</taxon>
        <taxon>Aphelinidae</taxon>
        <taxon>Aphelininae</taxon>
        <taxon>Eretmocerus</taxon>
    </lineage>
</organism>
<name>A0ACC2PNL9_9HYME</name>
<accession>A0ACC2PNL9</accession>
<gene>
    <name evidence="1" type="ORF">QAD02_020501</name>
</gene>
<keyword evidence="2" id="KW-1185">Reference proteome</keyword>